<dbReference type="EMBL" id="VJMJ01000243">
    <property type="protein sequence ID" value="KAF0725382.1"/>
    <property type="molecule type" value="Genomic_DNA"/>
</dbReference>
<dbReference type="SMART" id="SM00320">
    <property type="entry name" value="WD40"/>
    <property type="match status" value="5"/>
</dbReference>
<dbReference type="PROSITE" id="PS50294">
    <property type="entry name" value="WD_REPEATS_REGION"/>
    <property type="match status" value="2"/>
</dbReference>
<comment type="subcellular location">
    <subcellularLocation>
        <location evidence="1">Nucleus</location>
    </subcellularLocation>
</comment>
<dbReference type="GO" id="GO:0006281">
    <property type="term" value="P:DNA repair"/>
    <property type="evidence" value="ECO:0007669"/>
    <property type="project" value="UniProtKB-KW"/>
</dbReference>
<protein>
    <recommendedName>
        <fullName evidence="11">CAF1B/HIR1 beta-propeller domain-containing protein</fullName>
    </recommendedName>
</protein>
<dbReference type="GO" id="GO:0005634">
    <property type="term" value="C:nucleus"/>
    <property type="evidence" value="ECO:0007669"/>
    <property type="project" value="UniProtKB-SubCell"/>
</dbReference>
<keyword evidence="5" id="KW-0227">DNA damage</keyword>
<dbReference type="GO" id="GO:0006335">
    <property type="term" value="P:DNA replication-dependent chromatin assembly"/>
    <property type="evidence" value="ECO:0007669"/>
    <property type="project" value="InterPro"/>
</dbReference>
<evidence type="ECO:0000259" key="11">
    <source>
        <dbReference type="Pfam" id="PF24105"/>
    </source>
</evidence>
<dbReference type="AlphaFoldDB" id="A0A6G0WDH0"/>
<organism evidence="12 13">
    <name type="scientific">Aphanomyces euteiches</name>
    <dbReference type="NCBI Taxonomy" id="100861"/>
    <lineage>
        <taxon>Eukaryota</taxon>
        <taxon>Sar</taxon>
        <taxon>Stramenopiles</taxon>
        <taxon>Oomycota</taxon>
        <taxon>Saprolegniomycetes</taxon>
        <taxon>Saprolegniales</taxon>
        <taxon>Verrucalvaceae</taxon>
        <taxon>Aphanomyces</taxon>
    </lineage>
</organism>
<evidence type="ECO:0000256" key="8">
    <source>
        <dbReference type="ARBA" id="ARBA00023242"/>
    </source>
</evidence>
<feature type="repeat" description="WD" evidence="9">
    <location>
        <begin position="128"/>
        <end position="169"/>
    </location>
</feature>
<sequence>MRVETPEIRWHHGPTGLNEAVLTIDFLWRQVSKSDGRVLPTVFATGGADKEIKLWTWTENAPNYIHSLSGHERSVNCVRFSPDGNFLASASDDSTIVIWMRPKHLGEGETWDWSGIANNSDVSRVLLSCGHKGDITDLAWSPDSAYLCSVSIDNTSVIWHVPTEKVVEKRKDHSQYVQGAAWDPLNEFLVTEGNDRSCRVYSLVGFTKNGKKKKCQLLHSNRTRDIPGEKTEDDKQPKHSLFHDDTFPAFSRRPTWTPDGNYCLFPTGLFKSNSTSTTANTVYVYARGNLSLPAFHLPGADKPSMGVRCSPVLYTLAKETSVNVFALPYRILFAVATLNAVLVYDSHLPHPVCVIDRIHYADLTDLSWSVDGRVLVVSSLDGYVTFITFDEGEIGQPLPAEELPNYLDRQRATIEQNQSQPKKKVEVPKKDTPKKPEPPKLNSIRQFTAVIEPEAAFDPANRPMILPTSEPPATAATAISATTTAAPKADVVHAVPVRKKRKITPRLMSSAPAPAPETVDLTNEE</sequence>
<dbReference type="VEuPathDB" id="FungiDB:AeMF1_009931"/>
<dbReference type="Pfam" id="PF24105">
    <property type="entry name" value="Beta-prop_CAF1B_HIR1"/>
    <property type="match status" value="1"/>
</dbReference>
<evidence type="ECO:0000256" key="6">
    <source>
        <dbReference type="ARBA" id="ARBA00022853"/>
    </source>
</evidence>
<evidence type="ECO:0000313" key="13">
    <source>
        <dbReference type="Proteomes" id="UP000481153"/>
    </source>
</evidence>
<dbReference type="PANTHER" id="PTHR15271">
    <property type="entry name" value="CHROMATIN ASSEMBLY FACTOR 1 SUBUNIT B"/>
    <property type="match status" value="1"/>
</dbReference>
<name>A0A6G0WDH0_9STRA</name>
<dbReference type="GO" id="GO:0006334">
    <property type="term" value="P:nucleosome assembly"/>
    <property type="evidence" value="ECO:0007669"/>
    <property type="project" value="TreeGrafter"/>
</dbReference>
<evidence type="ECO:0000256" key="10">
    <source>
        <dbReference type="SAM" id="MobiDB-lite"/>
    </source>
</evidence>
<dbReference type="PROSITE" id="PS50082">
    <property type="entry name" value="WD_REPEATS_2"/>
    <property type="match status" value="2"/>
</dbReference>
<keyword evidence="7" id="KW-0234">DNA repair</keyword>
<accession>A0A6G0WDH0</accession>
<keyword evidence="6" id="KW-0156">Chromatin regulator</keyword>
<gene>
    <name evidence="12" type="ORF">Ae201684_016153</name>
</gene>
<feature type="repeat" description="WD" evidence="9">
    <location>
        <begin position="68"/>
        <end position="99"/>
    </location>
</feature>
<keyword evidence="13" id="KW-1185">Reference proteome</keyword>
<evidence type="ECO:0000256" key="4">
    <source>
        <dbReference type="ARBA" id="ARBA00022737"/>
    </source>
</evidence>
<evidence type="ECO:0000256" key="3">
    <source>
        <dbReference type="ARBA" id="ARBA00022574"/>
    </source>
</evidence>
<keyword evidence="3 9" id="KW-0853">WD repeat</keyword>
<evidence type="ECO:0000256" key="7">
    <source>
        <dbReference type="ARBA" id="ARBA00023204"/>
    </source>
</evidence>
<proteinExistence type="inferred from homology"/>
<dbReference type="InterPro" id="IPR015943">
    <property type="entry name" value="WD40/YVTN_repeat-like_dom_sf"/>
</dbReference>
<keyword evidence="8" id="KW-0539">Nucleus</keyword>
<reference evidence="12 13" key="1">
    <citation type="submission" date="2019-07" db="EMBL/GenBank/DDBJ databases">
        <title>Genomics analysis of Aphanomyces spp. identifies a new class of oomycete effector associated with host adaptation.</title>
        <authorList>
            <person name="Gaulin E."/>
        </authorList>
    </citation>
    <scope>NUCLEOTIDE SEQUENCE [LARGE SCALE GENOMIC DNA]</scope>
    <source>
        <strain evidence="12 13">ATCC 201684</strain>
    </source>
</reference>
<dbReference type="SUPFAM" id="SSF50978">
    <property type="entry name" value="WD40 repeat-like"/>
    <property type="match status" value="1"/>
</dbReference>
<evidence type="ECO:0000313" key="12">
    <source>
        <dbReference type="EMBL" id="KAF0725382.1"/>
    </source>
</evidence>
<feature type="domain" description="CAF1B/HIR1 beta-propeller" evidence="11">
    <location>
        <begin position="1"/>
        <end position="394"/>
    </location>
</feature>
<evidence type="ECO:0000256" key="9">
    <source>
        <dbReference type="PROSITE-ProRule" id="PRU00221"/>
    </source>
</evidence>
<comment type="caution">
    <text evidence="12">The sequence shown here is derived from an EMBL/GenBank/DDBJ whole genome shotgun (WGS) entry which is preliminary data.</text>
</comment>
<dbReference type="InterPro" id="IPR036322">
    <property type="entry name" value="WD40_repeat_dom_sf"/>
</dbReference>
<comment type="similarity">
    <text evidence="2">Belongs to the WD repeat HIR1 family.</text>
</comment>
<dbReference type="InterPro" id="IPR001680">
    <property type="entry name" value="WD40_rpt"/>
</dbReference>
<dbReference type="InterPro" id="IPR055410">
    <property type="entry name" value="Beta-prop_CAF1B_HIR1"/>
</dbReference>
<evidence type="ECO:0000256" key="5">
    <source>
        <dbReference type="ARBA" id="ARBA00022763"/>
    </source>
</evidence>
<feature type="region of interest" description="Disordered" evidence="10">
    <location>
        <begin position="503"/>
        <end position="525"/>
    </location>
</feature>
<evidence type="ECO:0000256" key="2">
    <source>
        <dbReference type="ARBA" id="ARBA00007306"/>
    </source>
</evidence>
<evidence type="ECO:0000256" key="1">
    <source>
        <dbReference type="ARBA" id="ARBA00004123"/>
    </source>
</evidence>
<dbReference type="PANTHER" id="PTHR15271:SF4">
    <property type="entry name" value="CHROMATIN ASSEMBLY FACTOR 1 SUBUNIT B"/>
    <property type="match status" value="1"/>
</dbReference>
<feature type="region of interest" description="Disordered" evidence="10">
    <location>
        <begin position="413"/>
        <end position="441"/>
    </location>
</feature>
<feature type="compositionally biased region" description="Basic and acidic residues" evidence="10">
    <location>
        <begin position="423"/>
        <end position="438"/>
    </location>
</feature>
<dbReference type="Proteomes" id="UP000481153">
    <property type="component" value="Unassembled WGS sequence"/>
</dbReference>
<keyword evidence="4" id="KW-0677">Repeat</keyword>
<dbReference type="InterPro" id="IPR045145">
    <property type="entry name" value="PTHR15271"/>
</dbReference>
<dbReference type="GO" id="GO:0033186">
    <property type="term" value="C:CAF-1 complex"/>
    <property type="evidence" value="ECO:0007669"/>
    <property type="project" value="TreeGrafter"/>
</dbReference>
<dbReference type="Gene3D" id="2.130.10.10">
    <property type="entry name" value="YVTN repeat-like/Quinoprotein amine dehydrogenase"/>
    <property type="match status" value="2"/>
</dbReference>